<protein>
    <submittedName>
        <fullName evidence="1">Putative ovule protein</fullName>
    </submittedName>
</protein>
<reference evidence="1" key="1">
    <citation type="submission" date="2015-12" db="EMBL/GenBank/DDBJ databases">
        <title>Gene expression during late stages of embryo sac development: a critical building block for successful pollen-pistil interactions.</title>
        <authorList>
            <person name="Liu Y."/>
            <person name="Joly V."/>
            <person name="Sabar M."/>
            <person name="Matton D.P."/>
        </authorList>
    </citation>
    <scope>NUCLEOTIDE SEQUENCE</scope>
</reference>
<dbReference type="AlphaFoldDB" id="A0A0V0H0W5"/>
<accession>A0A0V0H0W5</accession>
<dbReference type="EMBL" id="GEDG01027149">
    <property type="protein sequence ID" value="JAP14037.1"/>
    <property type="molecule type" value="Transcribed_RNA"/>
</dbReference>
<organism evidence="1">
    <name type="scientific">Solanum chacoense</name>
    <name type="common">Chaco potato</name>
    <dbReference type="NCBI Taxonomy" id="4108"/>
    <lineage>
        <taxon>Eukaryota</taxon>
        <taxon>Viridiplantae</taxon>
        <taxon>Streptophyta</taxon>
        <taxon>Embryophyta</taxon>
        <taxon>Tracheophyta</taxon>
        <taxon>Spermatophyta</taxon>
        <taxon>Magnoliopsida</taxon>
        <taxon>eudicotyledons</taxon>
        <taxon>Gunneridae</taxon>
        <taxon>Pentapetalae</taxon>
        <taxon>asterids</taxon>
        <taxon>lamiids</taxon>
        <taxon>Solanales</taxon>
        <taxon>Solanaceae</taxon>
        <taxon>Solanoideae</taxon>
        <taxon>Solaneae</taxon>
        <taxon>Solanum</taxon>
    </lineage>
</organism>
<sequence>MQFKMTRLPMTGSVLCRKIHNNSKFHPKQVNSVFSFNLTATRIAFFFPSFSHLDENLAQKDFKRKR</sequence>
<evidence type="ECO:0000313" key="1">
    <source>
        <dbReference type="EMBL" id="JAP14037.1"/>
    </source>
</evidence>
<proteinExistence type="predicted"/>
<name>A0A0V0H0W5_SOLCH</name>